<dbReference type="EMBL" id="JBHLXJ010000009">
    <property type="protein sequence ID" value="MFC0350111.1"/>
    <property type="molecule type" value="Genomic_DNA"/>
</dbReference>
<keyword evidence="3" id="KW-1185">Reference proteome</keyword>
<feature type="domain" description="VOC" evidence="1">
    <location>
        <begin position="5"/>
        <end position="128"/>
    </location>
</feature>
<dbReference type="PROSITE" id="PS51819">
    <property type="entry name" value="VOC"/>
    <property type="match status" value="1"/>
</dbReference>
<sequence length="133" mass="14913">MTLSPTTCMVLFVSDVPKMTSFYRTIASMQMLHEEADYAVLKIEGFELVIHAMHTDFTDNTSDHGIPKIREDAYTKLCLPVRSLAAARQQANELGGAIKTREHEWGARGFRACDGHDPEGNVIQVRMSDNLEN</sequence>
<accession>A0ABV6IGF8</accession>
<dbReference type="InterPro" id="IPR037523">
    <property type="entry name" value="VOC_core"/>
</dbReference>
<dbReference type="Pfam" id="PF00903">
    <property type="entry name" value="Glyoxalase"/>
    <property type="match status" value="1"/>
</dbReference>
<name>A0ABV6IGF8_9BURK</name>
<reference evidence="2 3" key="1">
    <citation type="submission" date="2024-09" db="EMBL/GenBank/DDBJ databases">
        <authorList>
            <person name="Sun Q."/>
            <person name="Mori K."/>
        </authorList>
    </citation>
    <scope>NUCLEOTIDE SEQUENCE [LARGE SCALE GENOMIC DNA]</scope>
    <source>
        <strain evidence="2 3">CCM 8677</strain>
    </source>
</reference>
<dbReference type="RefSeq" id="WP_390212033.1">
    <property type="nucleotide sequence ID" value="NZ_JBHLXJ010000009.1"/>
</dbReference>
<dbReference type="InterPro" id="IPR004360">
    <property type="entry name" value="Glyas_Fos-R_dOase_dom"/>
</dbReference>
<proteinExistence type="predicted"/>
<evidence type="ECO:0000313" key="3">
    <source>
        <dbReference type="Proteomes" id="UP001589844"/>
    </source>
</evidence>
<comment type="caution">
    <text evidence="2">The sequence shown here is derived from an EMBL/GenBank/DDBJ whole genome shotgun (WGS) entry which is preliminary data.</text>
</comment>
<dbReference type="InterPro" id="IPR029068">
    <property type="entry name" value="Glyas_Bleomycin-R_OHBP_Dase"/>
</dbReference>
<protein>
    <submittedName>
        <fullName evidence="2">VOC family protein</fullName>
    </submittedName>
</protein>
<organism evidence="2 3">
    <name type="scientific">Undibacterium danionis</name>
    <dbReference type="NCBI Taxonomy" id="1812100"/>
    <lineage>
        <taxon>Bacteria</taxon>
        <taxon>Pseudomonadati</taxon>
        <taxon>Pseudomonadota</taxon>
        <taxon>Betaproteobacteria</taxon>
        <taxon>Burkholderiales</taxon>
        <taxon>Oxalobacteraceae</taxon>
        <taxon>Undibacterium</taxon>
    </lineage>
</organism>
<dbReference type="SUPFAM" id="SSF54593">
    <property type="entry name" value="Glyoxalase/Bleomycin resistance protein/Dihydroxybiphenyl dioxygenase"/>
    <property type="match status" value="1"/>
</dbReference>
<evidence type="ECO:0000313" key="2">
    <source>
        <dbReference type="EMBL" id="MFC0350111.1"/>
    </source>
</evidence>
<dbReference type="Gene3D" id="3.10.180.10">
    <property type="entry name" value="2,3-Dihydroxybiphenyl 1,2-Dioxygenase, domain 1"/>
    <property type="match status" value="1"/>
</dbReference>
<dbReference type="Proteomes" id="UP001589844">
    <property type="component" value="Unassembled WGS sequence"/>
</dbReference>
<gene>
    <name evidence="2" type="ORF">ACFFJH_09860</name>
</gene>
<evidence type="ECO:0000259" key="1">
    <source>
        <dbReference type="PROSITE" id="PS51819"/>
    </source>
</evidence>